<proteinExistence type="inferred from homology"/>
<dbReference type="SMART" id="SM00382">
    <property type="entry name" value="AAA"/>
    <property type="match status" value="1"/>
</dbReference>
<evidence type="ECO:0000256" key="4">
    <source>
        <dbReference type="ARBA" id="ARBA00022840"/>
    </source>
</evidence>
<comment type="similarity">
    <text evidence="7">Belongs to the ABC transporter superfamily. Spermidine/putrescine importer (TC 3.A.1.11.1) family.</text>
</comment>
<dbReference type="InterPro" id="IPR003593">
    <property type="entry name" value="AAA+_ATPase"/>
</dbReference>
<dbReference type="GO" id="GO:0015594">
    <property type="term" value="F:ABC-type putrescine transporter activity"/>
    <property type="evidence" value="ECO:0007669"/>
    <property type="project" value="InterPro"/>
</dbReference>
<evidence type="ECO:0000256" key="6">
    <source>
        <dbReference type="ARBA" id="ARBA00023136"/>
    </source>
</evidence>
<dbReference type="CDD" id="cd03300">
    <property type="entry name" value="ABC_PotA_N"/>
    <property type="match status" value="1"/>
</dbReference>
<dbReference type="EMBL" id="CZBE01000004">
    <property type="protein sequence ID" value="CUP43881.1"/>
    <property type="molecule type" value="Genomic_DNA"/>
</dbReference>
<dbReference type="PANTHER" id="PTHR42781">
    <property type="entry name" value="SPERMIDINE/PUTRESCINE IMPORT ATP-BINDING PROTEIN POTA"/>
    <property type="match status" value="1"/>
</dbReference>
<dbReference type="Proteomes" id="UP000095765">
    <property type="component" value="Unassembled WGS sequence"/>
</dbReference>
<keyword evidence="1 7" id="KW-0813">Transport</keyword>
<dbReference type="InterPro" id="IPR005893">
    <property type="entry name" value="PotA-like"/>
</dbReference>
<evidence type="ECO:0000256" key="3">
    <source>
        <dbReference type="ARBA" id="ARBA00022741"/>
    </source>
</evidence>
<dbReference type="PROSITE" id="PS00211">
    <property type="entry name" value="ABC_TRANSPORTER_1"/>
    <property type="match status" value="1"/>
</dbReference>
<dbReference type="FunFam" id="3.40.50.300:FF:000133">
    <property type="entry name" value="Spermidine/putrescine import ATP-binding protein PotA"/>
    <property type="match status" value="1"/>
</dbReference>
<dbReference type="OrthoDB" id="9802264at2"/>
<dbReference type="AlphaFoldDB" id="A0A174N9F2"/>
<dbReference type="GO" id="GO:0043190">
    <property type="term" value="C:ATP-binding cassette (ABC) transporter complex"/>
    <property type="evidence" value="ECO:0007669"/>
    <property type="project" value="InterPro"/>
</dbReference>
<dbReference type="InterPro" id="IPR027417">
    <property type="entry name" value="P-loop_NTPase"/>
</dbReference>
<dbReference type="Pfam" id="PF08402">
    <property type="entry name" value="TOBE_2"/>
    <property type="match status" value="1"/>
</dbReference>
<evidence type="ECO:0000256" key="1">
    <source>
        <dbReference type="ARBA" id="ARBA00022448"/>
    </source>
</evidence>
<evidence type="ECO:0000256" key="7">
    <source>
        <dbReference type="RuleBase" id="RU364083"/>
    </source>
</evidence>
<dbReference type="InterPro" id="IPR050093">
    <property type="entry name" value="ABC_SmlMolc_Importer"/>
</dbReference>
<dbReference type="SUPFAM" id="SSF52540">
    <property type="entry name" value="P-loop containing nucleoside triphosphate hydrolases"/>
    <property type="match status" value="1"/>
</dbReference>
<dbReference type="InterPro" id="IPR003439">
    <property type="entry name" value="ABC_transporter-like_ATP-bd"/>
</dbReference>
<evidence type="ECO:0000313" key="10">
    <source>
        <dbReference type="Proteomes" id="UP000095765"/>
    </source>
</evidence>
<dbReference type="NCBIfam" id="TIGR01187">
    <property type="entry name" value="potA"/>
    <property type="match status" value="1"/>
</dbReference>
<dbReference type="EC" id="7.6.2.11" evidence="7"/>
<dbReference type="Gene3D" id="3.40.50.300">
    <property type="entry name" value="P-loop containing nucleotide triphosphate hydrolases"/>
    <property type="match status" value="1"/>
</dbReference>
<evidence type="ECO:0000256" key="5">
    <source>
        <dbReference type="ARBA" id="ARBA00022967"/>
    </source>
</evidence>
<dbReference type="PANTHER" id="PTHR42781:SF4">
    <property type="entry name" value="SPERMIDINE_PUTRESCINE IMPORT ATP-BINDING PROTEIN POTA"/>
    <property type="match status" value="1"/>
</dbReference>
<comment type="subunit">
    <text evidence="7">The complex is composed of two ATP-binding proteins (PotA), two transmembrane proteins (PotB and PotC) and a solute-binding protein (PotD).</text>
</comment>
<feature type="domain" description="ABC transporter" evidence="8">
    <location>
        <begin position="6"/>
        <end position="236"/>
    </location>
</feature>
<sequence>MEELILSLRDVHKTFGTTEALTGVSLDVQAGEFLTLLGPSGCGKTTTLRIIAGLEAPDGGRVLLQGSDVTDWEPNRRNVNTVFQSYALFPHMNVARNIGYGLRLKKTPKDEIRRRVDEMLSLVQLPGYGARMPSQLSGGQRQRVAIARAIVNDPAVLLLDEPLGALDLQLRRQMQTELKMLQKNLGITFIYITHDQEEALNMSDRIGIMNEGRILQLGTPDDIYERPQTRFAAEFIGQSNIFTATITGRDETGALTLAFAGGVIKAAGDGTPGERVTISVRTERIRFGEESRYGFDLTGVVQAHSYTGGMLRTTLRLADGQELTVSGMGGGGDRAEVGETVRIHWKSACAVIVERGGHP</sequence>
<reference evidence="9 10" key="1">
    <citation type="submission" date="2015-09" db="EMBL/GenBank/DDBJ databases">
        <authorList>
            <consortium name="Pathogen Informatics"/>
        </authorList>
    </citation>
    <scope>NUCLEOTIDE SEQUENCE [LARGE SCALE GENOMIC DNA]</scope>
    <source>
        <strain evidence="9 10">2789STDY5834939</strain>
    </source>
</reference>
<dbReference type="Pfam" id="PF00005">
    <property type="entry name" value="ABC_tran"/>
    <property type="match status" value="1"/>
</dbReference>
<dbReference type="InterPro" id="IPR008995">
    <property type="entry name" value="Mo/tungstate-bd_C_term_dom"/>
</dbReference>
<evidence type="ECO:0000313" key="9">
    <source>
        <dbReference type="EMBL" id="CUP43881.1"/>
    </source>
</evidence>
<keyword evidence="6 7" id="KW-0472">Membrane</keyword>
<keyword evidence="5 7" id="KW-1278">Translocase</keyword>
<dbReference type="GO" id="GO:0005524">
    <property type="term" value="F:ATP binding"/>
    <property type="evidence" value="ECO:0007669"/>
    <property type="project" value="UniProtKB-KW"/>
</dbReference>
<dbReference type="PROSITE" id="PS50893">
    <property type="entry name" value="ABC_TRANSPORTER_2"/>
    <property type="match status" value="1"/>
</dbReference>
<accession>A0A174N9F2</accession>
<gene>
    <name evidence="9" type="primary">potA_1</name>
    <name evidence="7" type="synonym">potA</name>
    <name evidence="9" type="ORF">ERS852551_00804</name>
</gene>
<comment type="catalytic activity">
    <reaction evidence="7">
        <text>ATP + H2O + polyamine-[polyamine-binding protein]Side 1 = ADP + phosphate + polyamineSide 2 + [polyamine-binding protein]Side 1.</text>
        <dbReference type="EC" id="7.6.2.11"/>
    </reaction>
</comment>
<dbReference type="RefSeq" id="WP_055244256.1">
    <property type="nucleotide sequence ID" value="NZ_CABIWA010000004.1"/>
</dbReference>
<dbReference type="SUPFAM" id="SSF50331">
    <property type="entry name" value="MOP-like"/>
    <property type="match status" value="1"/>
</dbReference>
<keyword evidence="4 7" id="KW-0067">ATP-binding</keyword>
<dbReference type="Gene3D" id="2.40.50.100">
    <property type="match status" value="1"/>
</dbReference>
<dbReference type="InterPro" id="IPR013611">
    <property type="entry name" value="Transp-assoc_OB_typ2"/>
</dbReference>
<protein>
    <recommendedName>
        <fullName evidence="7">Spermidine/putrescine import ATP-binding protein PotA</fullName>
        <ecNumber evidence="7">7.6.2.11</ecNumber>
    </recommendedName>
</protein>
<dbReference type="InterPro" id="IPR017871">
    <property type="entry name" value="ABC_transporter-like_CS"/>
</dbReference>
<keyword evidence="2 7" id="KW-1003">Cell membrane</keyword>
<evidence type="ECO:0000259" key="8">
    <source>
        <dbReference type="PROSITE" id="PS50893"/>
    </source>
</evidence>
<keyword evidence="9" id="KW-0378">Hydrolase</keyword>
<name>A0A174N9F2_9FIRM</name>
<dbReference type="GO" id="GO:0016887">
    <property type="term" value="F:ATP hydrolysis activity"/>
    <property type="evidence" value="ECO:0007669"/>
    <property type="project" value="InterPro"/>
</dbReference>
<evidence type="ECO:0000256" key="2">
    <source>
        <dbReference type="ARBA" id="ARBA00022475"/>
    </source>
</evidence>
<dbReference type="InterPro" id="IPR017879">
    <property type="entry name" value="PotA_ATP-bd"/>
</dbReference>
<keyword evidence="3 7" id="KW-0547">Nucleotide-binding</keyword>
<organism evidence="9 10">
    <name type="scientific">Anaerotruncus colihominis</name>
    <dbReference type="NCBI Taxonomy" id="169435"/>
    <lineage>
        <taxon>Bacteria</taxon>
        <taxon>Bacillati</taxon>
        <taxon>Bacillota</taxon>
        <taxon>Clostridia</taxon>
        <taxon>Eubacteriales</taxon>
        <taxon>Oscillospiraceae</taxon>
        <taxon>Anaerotruncus</taxon>
    </lineage>
</organism>
<comment type="function">
    <text evidence="7">Part of the ABC transporter complex PotABCD involved in spermidine/putrescine import. Responsible for energy coupling to the transport system.</text>
</comment>